<organism evidence="16 17">
    <name type="scientific">Candidatus Tagabacteria bacterium RIFCSPLOWO2_01_FULL_39_11</name>
    <dbReference type="NCBI Taxonomy" id="1802295"/>
    <lineage>
        <taxon>Bacteria</taxon>
        <taxon>Candidatus Tagaibacteriota</taxon>
    </lineage>
</organism>
<proteinExistence type="inferred from homology"/>
<comment type="function">
    <text evidence="12">Catalyzes the attachment of serine to tRNA(Ser). Is also able to aminoacylate tRNA(Sec) with serine, to form the misacylated tRNA L-seryl-tRNA(Sec), which will be further converted into selenocysteinyl-tRNA(Sec).</text>
</comment>
<dbReference type="InterPro" id="IPR033729">
    <property type="entry name" value="SerRS_core"/>
</dbReference>
<keyword evidence="9 12" id="KW-0030">Aminoacyl-tRNA synthetase</keyword>
<dbReference type="CDD" id="cd00770">
    <property type="entry name" value="SerRS_core"/>
    <property type="match status" value="1"/>
</dbReference>
<dbReference type="Gene3D" id="1.10.287.40">
    <property type="entry name" value="Serine-tRNA synthetase, tRNA binding domain"/>
    <property type="match status" value="1"/>
</dbReference>
<gene>
    <name evidence="12" type="primary">serS</name>
    <name evidence="16" type="ORF">A2909_00725</name>
</gene>
<comment type="subunit">
    <text evidence="12">Homodimer. The tRNA molecule binds across the dimer.</text>
</comment>
<dbReference type="InterPro" id="IPR002317">
    <property type="entry name" value="Ser-tRNA-ligase_type_1"/>
</dbReference>
<feature type="binding site" evidence="12">
    <location>
        <begin position="227"/>
        <end position="229"/>
    </location>
    <ligand>
        <name>L-serine</name>
        <dbReference type="ChEBI" id="CHEBI:33384"/>
    </ligand>
</feature>
<protein>
    <recommendedName>
        <fullName evidence="12">Serine--tRNA ligase</fullName>
        <ecNumber evidence="12">6.1.1.11</ecNumber>
    </recommendedName>
    <alternativeName>
        <fullName evidence="12">Seryl-tRNA synthetase</fullName>
        <shortName evidence="12">SerRS</shortName>
    </alternativeName>
    <alternativeName>
        <fullName evidence="12">Seryl-tRNA(Ser/Sec) synthetase</fullName>
    </alternativeName>
</protein>
<evidence type="ECO:0000256" key="10">
    <source>
        <dbReference type="ARBA" id="ARBA00047929"/>
    </source>
</evidence>
<comment type="catalytic activity">
    <reaction evidence="11 12">
        <text>tRNA(Ser) + L-serine + ATP = L-seryl-tRNA(Ser) + AMP + diphosphate + H(+)</text>
        <dbReference type="Rhea" id="RHEA:12292"/>
        <dbReference type="Rhea" id="RHEA-COMP:9669"/>
        <dbReference type="Rhea" id="RHEA-COMP:9703"/>
        <dbReference type="ChEBI" id="CHEBI:15378"/>
        <dbReference type="ChEBI" id="CHEBI:30616"/>
        <dbReference type="ChEBI" id="CHEBI:33019"/>
        <dbReference type="ChEBI" id="CHEBI:33384"/>
        <dbReference type="ChEBI" id="CHEBI:78442"/>
        <dbReference type="ChEBI" id="CHEBI:78533"/>
        <dbReference type="ChEBI" id="CHEBI:456215"/>
        <dbReference type="EC" id="6.1.1.11"/>
    </reaction>
</comment>
<evidence type="ECO:0000256" key="7">
    <source>
        <dbReference type="ARBA" id="ARBA00022840"/>
    </source>
</evidence>
<dbReference type="GO" id="GO:0016260">
    <property type="term" value="P:selenocysteine biosynthetic process"/>
    <property type="evidence" value="ECO:0007669"/>
    <property type="project" value="UniProtKB-UniRule"/>
</dbReference>
<comment type="caution">
    <text evidence="12">Lacks conserved residue(s) required for the propagation of feature annotation.</text>
</comment>
<evidence type="ECO:0000256" key="2">
    <source>
        <dbReference type="ARBA" id="ARBA00005045"/>
    </source>
</evidence>
<dbReference type="Pfam" id="PF00587">
    <property type="entry name" value="tRNA-synt_2b"/>
    <property type="match status" value="1"/>
</dbReference>
<dbReference type="InterPro" id="IPR002314">
    <property type="entry name" value="aa-tRNA-synt_IIb"/>
</dbReference>
<evidence type="ECO:0000256" key="3">
    <source>
        <dbReference type="ARBA" id="ARBA00010728"/>
    </source>
</evidence>
<evidence type="ECO:0000313" key="16">
    <source>
        <dbReference type="EMBL" id="OHA13610.1"/>
    </source>
</evidence>
<dbReference type="PIRSF" id="PIRSF001529">
    <property type="entry name" value="Ser-tRNA-synth_IIa"/>
    <property type="match status" value="1"/>
</dbReference>
<feature type="domain" description="Aminoacyl-transfer RNA synthetases class-II family profile" evidence="15">
    <location>
        <begin position="137"/>
        <end position="407"/>
    </location>
</feature>
<dbReference type="InterPro" id="IPR006195">
    <property type="entry name" value="aa-tRNA-synth_II"/>
</dbReference>
<comment type="subcellular location">
    <subcellularLocation>
        <location evidence="1 12">Cytoplasm</location>
    </subcellularLocation>
</comment>
<comment type="similarity">
    <text evidence="3 12">Belongs to the class-II aminoacyl-tRNA synthetase family. Type-1 seryl-tRNA synthetase subfamily.</text>
</comment>
<comment type="pathway">
    <text evidence="2 12">Aminoacyl-tRNA biosynthesis; selenocysteinyl-tRNA(Sec) biosynthesis; L-seryl-tRNA(Sec) from L-serine and tRNA(Sec): step 1/1.</text>
</comment>
<evidence type="ECO:0000256" key="4">
    <source>
        <dbReference type="ARBA" id="ARBA00022490"/>
    </source>
</evidence>
<feature type="binding site" evidence="13">
    <location>
        <position position="227"/>
    </location>
    <ligand>
        <name>L-serine</name>
        <dbReference type="ChEBI" id="CHEBI:33384"/>
    </ligand>
</feature>
<evidence type="ECO:0000256" key="14">
    <source>
        <dbReference type="PIRSR" id="PIRSR001529-2"/>
    </source>
</evidence>
<dbReference type="SUPFAM" id="SSF55681">
    <property type="entry name" value="Class II aaRS and biotin synthetases"/>
    <property type="match status" value="1"/>
</dbReference>
<evidence type="ECO:0000256" key="9">
    <source>
        <dbReference type="ARBA" id="ARBA00023146"/>
    </source>
</evidence>
<dbReference type="PANTHER" id="PTHR43697">
    <property type="entry name" value="SERYL-TRNA SYNTHETASE"/>
    <property type="match status" value="1"/>
</dbReference>
<feature type="binding site" evidence="12 14">
    <location>
        <begin position="347"/>
        <end position="350"/>
    </location>
    <ligand>
        <name>ATP</name>
        <dbReference type="ChEBI" id="CHEBI:30616"/>
    </ligand>
</feature>
<dbReference type="EC" id="6.1.1.11" evidence="12"/>
<dbReference type="InterPro" id="IPR015866">
    <property type="entry name" value="Ser-tRNA-synth_1_N"/>
</dbReference>
<keyword evidence="5 12" id="KW-0436">Ligase</keyword>
<dbReference type="SUPFAM" id="SSF46589">
    <property type="entry name" value="tRNA-binding arm"/>
    <property type="match status" value="1"/>
</dbReference>
<dbReference type="HAMAP" id="MF_00176">
    <property type="entry name" value="Ser_tRNA_synth_type1"/>
    <property type="match status" value="1"/>
</dbReference>
<dbReference type="Proteomes" id="UP000178302">
    <property type="component" value="Unassembled WGS sequence"/>
</dbReference>
<comment type="domain">
    <text evidence="12">Consists of two distinct domains, a catalytic core and a N-terminal extension that is involved in tRNA binding.</text>
</comment>
<evidence type="ECO:0000256" key="5">
    <source>
        <dbReference type="ARBA" id="ARBA00022598"/>
    </source>
</evidence>
<dbReference type="Gene3D" id="3.30.930.10">
    <property type="entry name" value="Bira Bifunctional Protein, Domain 2"/>
    <property type="match status" value="1"/>
</dbReference>
<feature type="binding site" evidence="13">
    <location>
        <position position="258"/>
    </location>
    <ligand>
        <name>L-serine</name>
        <dbReference type="ChEBI" id="CHEBI:33384"/>
    </ligand>
</feature>
<evidence type="ECO:0000256" key="6">
    <source>
        <dbReference type="ARBA" id="ARBA00022741"/>
    </source>
</evidence>
<comment type="catalytic activity">
    <reaction evidence="10 12">
        <text>tRNA(Sec) + L-serine + ATP = L-seryl-tRNA(Sec) + AMP + diphosphate + H(+)</text>
        <dbReference type="Rhea" id="RHEA:42580"/>
        <dbReference type="Rhea" id="RHEA-COMP:9742"/>
        <dbReference type="Rhea" id="RHEA-COMP:10128"/>
        <dbReference type="ChEBI" id="CHEBI:15378"/>
        <dbReference type="ChEBI" id="CHEBI:30616"/>
        <dbReference type="ChEBI" id="CHEBI:33019"/>
        <dbReference type="ChEBI" id="CHEBI:33384"/>
        <dbReference type="ChEBI" id="CHEBI:78442"/>
        <dbReference type="ChEBI" id="CHEBI:78533"/>
        <dbReference type="ChEBI" id="CHEBI:456215"/>
        <dbReference type="EC" id="6.1.1.11"/>
    </reaction>
</comment>
<comment type="caution">
    <text evidence="16">The sequence shown here is derived from an EMBL/GenBank/DDBJ whole genome shotgun (WGS) entry which is preliminary data.</text>
</comment>
<evidence type="ECO:0000313" key="17">
    <source>
        <dbReference type="Proteomes" id="UP000178302"/>
    </source>
</evidence>
<dbReference type="PANTHER" id="PTHR43697:SF1">
    <property type="entry name" value="SERINE--TRNA LIGASE"/>
    <property type="match status" value="1"/>
</dbReference>
<name>A0A1G2LPQ0_9BACT</name>
<dbReference type="EMBL" id="MHQZ01000028">
    <property type="protein sequence ID" value="OHA13610.1"/>
    <property type="molecule type" value="Genomic_DNA"/>
</dbReference>
<dbReference type="InterPro" id="IPR045864">
    <property type="entry name" value="aa-tRNA-synth_II/BPL/LPL"/>
</dbReference>
<dbReference type="GO" id="GO:0005737">
    <property type="term" value="C:cytoplasm"/>
    <property type="evidence" value="ECO:0007669"/>
    <property type="project" value="UniProtKB-SubCell"/>
</dbReference>
<dbReference type="InterPro" id="IPR010978">
    <property type="entry name" value="tRNA-bd_arm"/>
</dbReference>
<feature type="binding site" evidence="12 14">
    <location>
        <begin position="258"/>
        <end position="260"/>
    </location>
    <ligand>
        <name>ATP</name>
        <dbReference type="ChEBI" id="CHEBI:30616"/>
    </ligand>
</feature>
<keyword evidence="7 12" id="KW-0067">ATP-binding</keyword>
<evidence type="ECO:0000259" key="15">
    <source>
        <dbReference type="PROSITE" id="PS50862"/>
    </source>
</evidence>
<dbReference type="GO" id="GO:0004828">
    <property type="term" value="F:serine-tRNA ligase activity"/>
    <property type="evidence" value="ECO:0007669"/>
    <property type="project" value="UniProtKB-UniRule"/>
</dbReference>
<evidence type="ECO:0000256" key="12">
    <source>
        <dbReference type="HAMAP-Rule" id="MF_00176"/>
    </source>
</evidence>
<feature type="binding site" evidence="12 13">
    <location>
        <position position="281"/>
    </location>
    <ligand>
        <name>L-serine</name>
        <dbReference type="ChEBI" id="CHEBI:33384"/>
    </ligand>
</feature>
<keyword evidence="8 12" id="KW-0648">Protein biosynthesis</keyword>
<accession>A0A1G2LPQ0</accession>
<feature type="site" description="Important for serine binding" evidence="13">
    <location>
        <position position="382"/>
    </location>
</feature>
<reference evidence="16 17" key="1">
    <citation type="journal article" date="2016" name="Nat. Commun.">
        <title>Thousands of microbial genomes shed light on interconnected biogeochemical processes in an aquifer system.</title>
        <authorList>
            <person name="Anantharaman K."/>
            <person name="Brown C.T."/>
            <person name="Hug L.A."/>
            <person name="Sharon I."/>
            <person name="Castelle C.J."/>
            <person name="Probst A.J."/>
            <person name="Thomas B.C."/>
            <person name="Singh A."/>
            <person name="Wilkins M.J."/>
            <person name="Karaoz U."/>
            <person name="Brodie E.L."/>
            <person name="Williams K.H."/>
            <person name="Hubbard S.S."/>
            <person name="Banfield J.F."/>
        </authorList>
    </citation>
    <scope>NUCLEOTIDE SEQUENCE [LARGE SCALE GENOMIC DNA]</scope>
</reference>
<keyword evidence="4 12" id="KW-0963">Cytoplasm</keyword>
<feature type="binding site" evidence="12">
    <location>
        <position position="382"/>
    </location>
    <ligand>
        <name>L-serine</name>
        <dbReference type="ChEBI" id="CHEBI:33384"/>
    </ligand>
</feature>
<evidence type="ECO:0000256" key="13">
    <source>
        <dbReference type="PIRSR" id="PIRSR001529-1"/>
    </source>
</evidence>
<dbReference type="GO" id="GO:0006434">
    <property type="term" value="P:seryl-tRNA aminoacylation"/>
    <property type="evidence" value="ECO:0007669"/>
    <property type="project" value="UniProtKB-UniRule"/>
</dbReference>
<feature type="binding site" evidence="13">
    <location>
        <position position="380"/>
    </location>
    <ligand>
        <name>L-serine</name>
        <dbReference type="ChEBI" id="CHEBI:33384"/>
    </ligand>
</feature>
<evidence type="ECO:0000256" key="11">
    <source>
        <dbReference type="ARBA" id="ARBA00048823"/>
    </source>
</evidence>
<dbReference type="GO" id="GO:0005524">
    <property type="term" value="F:ATP binding"/>
    <property type="evidence" value="ECO:0007669"/>
    <property type="project" value="UniProtKB-UniRule"/>
</dbReference>
<evidence type="ECO:0000256" key="8">
    <source>
        <dbReference type="ARBA" id="ARBA00022917"/>
    </source>
</evidence>
<dbReference type="PROSITE" id="PS50862">
    <property type="entry name" value="AA_TRNA_LIGASE_II"/>
    <property type="match status" value="1"/>
</dbReference>
<dbReference type="NCBIfam" id="TIGR00414">
    <property type="entry name" value="serS"/>
    <property type="match status" value="1"/>
</dbReference>
<dbReference type="UniPathway" id="UPA00906">
    <property type="reaction ID" value="UER00895"/>
</dbReference>
<dbReference type="AlphaFoldDB" id="A0A1G2LPQ0"/>
<keyword evidence="6 12" id="KW-0547">Nucleotide-binding</keyword>
<dbReference type="Pfam" id="PF02403">
    <property type="entry name" value="Seryl_tRNA_N"/>
    <property type="match status" value="1"/>
</dbReference>
<evidence type="ECO:0000256" key="1">
    <source>
        <dbReference type="ARBA" id="ARBA00004496"/>
    </source>
</evidence>
<dbReference type="PRINTS" id="PR00981">
    <property type="entry name" value="TRNASYNTHSER"/>
</dbReference>
<dbReference type="InterPro" id="IPR042103">
    <property type="entry name" value="SerRS_1_N_sf"/>
</dbReference>
<sequence length="420" mass="48556">MLDIKFIRQNLGLIKEAIRKKHIDFDLEKFLKIDEERRKITQEVEELRAKQRVAGERVPRISNESEKRAALEILKDLKERISHREYELNKQDSEWKKMMMLIPNVPDPSVPEGNSDAENQEIRNWGKETKFSFEPKNHIDLMRSSGMLDLERGAKVAGFRGYFLGNDAALLSLALWQFAFGYLAKKGFIPFFAPSTARPENFLGTGWLPQGEDELYKTQDNLYLAGTAEVPMMGFHSDEILDEKDLPLKYAAFSPCFRREAGSYGKDTKGIFRIHEFFKVEQVVLCRAEHQESVKWHEEITKNSEEIMQALGIPYRVVVNCGGDLGLGQVKKYDIEAWVPSEKRYRETHSSSYFHDFQTRRLNIRYRDGEGKIHFAHSLNNTAIATPRVLIPLFENHQQEDGSIKIPEVLQKYIGKGVVK</sequence>